<organism evidence="1 2">
    <name type="scientific">Hebeloma cylindrosporum</name>
    <dbReference type="NCBI Taxonomy" id="76867"/>
    <lineage>
        <taxon>Eukaryota</taxon>
        <taxon>Fungi</taxon>
        <taxon>Dikarya</taxon>
        <taxon>Basidiomycota</taxon>
        <taxon>Agaricomycotina</taxon>
        <taxon>Agaricomycetes</taxon>
        <taxon>Agaricomycetidae</taxon>
        <taxon>Agaricales</taxon>
        <taxon>Agaricineae</taxon>
        <taxon>Hymenogastraceae</taxon>
        <taxon>Hebeloma</taxon>
    </lineage>
</organism>
<sequence length="64" mass="7139">MGPKGEEGIKAERGKRARRLLILDPDRWRIYTGLELSFETHPQVPTGISAPPPTAVSFLVVVRQ</sequence>
<reference evidence="2" key="2">
    <citation type="submission" date="2015-01" db="EMBL/GenBank/DDBJ databases">
        <title>Evolutionary Origins and Diversification of the Mycorrhizal Mutualists.</title>
        <authorList>
            <consortium name="DOE Joint Genome Institute"/>
            <consortium name="Mycorrhizal Genomics Consortium"/>
            <person name="Kohler A."/>
            <person name="Kuo A."/>
            <person name="Nagy L.G."/>
            <person name="Floudas D."/>
            <person name="Copeland A."/>
            <person name="Barry K.W."/>
            <person name="Cichocki N."/>
            <person name="Veneault-Fourrey C."/>
            <person name="LaButti K."/>
            <person name="Lindquist E.A."/>
            <person name="Lipzen A."/>
            <person name="Lundell T."/>
            <person name="Morin E."/>
            <person name="Murat C."/>
            <person name="Riley R."/>
            <person name="Ohm R."/>
            <person name="Sun H."/>
            <person name="Tunlid A."/>
            <person name="Henrissat B."/>
            <person name="Grigoriev I.V."/>
            <person name="Hibbett D.S."/>
            <person name="Martin F."/>
        </authorList>
    </citation>
    <scope>NUCLEOTIDE SEQUENCE [LARGE SCALE GENOMIC DNA]</scope>
    <source>
        <strain evidence="2">h7</strain>
    </source>
</reference>
<gene>
    <name evidence="1" type="ORF">M413DRAFT_449917</name>
</gene>
<evidence type="ECO:0000313" key="1">
    <source>
        <dbReference type="EMBL" id="KIM35034.1"/>
    </source>
</evidence>
<dbReference type="AlphaFoldDB" id="A0A0C3BSI6"/>
<dbReference type="HOGENOM" id="CLU_2867909_0_0_1"/>
<name>A0A0C3BSI6_HEBCY</name>
<protein>
    <submittedName>
        <fullName evidence="1">Uncharacterized protein</fullName>
    </submittedName>
</protein>
<proteinExistence type="predicted"/>
<accession>A0A0C3BSI6</accession>
<keyword evidence="2" id="KW-1185">Reference proteome</keyword>
<reference evidence="1 2" key="1">
    <citation type="submission" date="2014-04" db="EMBL/GenBank/DDBJ databases">
        <authorList>
            <consortium name="DOE Joint Genome Institute"/>
            <person name="Kuo A."/>
            <person name="Gay G."/>
            <person name="Dore J."/>
            <person name="Kohler A."/>
            <person name="Nagy L.G."/>
            <person name="Floudas D."/>
            <person name="Copeland A."/>
            <person name="Barry K.W."/>
            <person name="Cichocki N."/>
            <person name="Veneault-Fourrey C."/>
            <person name="LaButti K."/>
            <person name="Lindquist E.A."/>
            <person name="Lipzen A."/>
            <person name="Lundell T."/>
            <person name="Morin E."/>
            <person name="Murat C."/>
            <person name="Sun H."/>
            <person name="Tunlid A."/>
            <person name="Henrissat B."/>
            <person name="Grigoriev I.V."/>
            <person name="Hibbett D.S."/>
            <person name="Martin F."/>
            <person name="Nordberg H.P."/>
            <person name="Cantor M.N."/>
            <person name="Hua S.X."/>
        </authorList>
    </citation>
    <scope>NUCLEOTIDE SEQUENCE [LARGE SCALE GENOMIC DNA]</scope>
    <source>
        <strain evidence="2">h7</strain>
    </source>
</reference>
<dbReference type="Proteomes" id="UP000053424">
    <property type="component" value="Unassembled WGS sequence"/>
</dbReference>
<evidence type="ECO:0000313" key="2">
    <source>
        <dbReference type="Proteomes" id="UP000053424"/>
    </source>
</evidence>
<dbReference type="EMBL" id="KN831834">
    <property type="protein sequence ID" value="KIM35034.1"/>
    <property type="molecule type" value="Genomic_DNA"/>
</dbReference>